<keyword evidence="1" id="KW-0479">Metal-binding</keyword>
<dbReference type="PANTHER" id="PTHR43255">
    <property type="entry name" value="IRON-SULFUR-BINDING OXIDOREDUCTASE FADF-RELATED-RELATED"/>
    <property type="match status" value="1"/>
</dbReference>
<organism evidence="5 6">
    <name type="scientific">Candidatus Desulfaltia bathyphila</name>
    <dbReference type="NCBI Taxonomy" id="2841697"/>
    <lineage>
        <taxon>Bacteria</taxon>
        <taxon>Pseudomonadati</taxon>
        <taxon>Thermodesulfobacteriota</taxon>
        <taxon>Desulfobacteria</taxon>
        <taxon>Desulfobacterales</taxon>
        <taxon>Desulfobacterales incertae sedis</taxon>
        <taxon>Candidatus Desulfaltia</taxon>
    </lineage>
</organism>
<gene>
    <name evidence="5" type="ORF">H8E80_02345</name>
</gene>
<dbReference type="Pfam" id="PF13237">
    <property type="entry name" value="Fer4_10"/>
    <property type="match status" value="1"/>
</dbReference>
<dbReference type="InterPro" id="IPR017900">
    <property type="entry name" value="4Fe4S_Fe_S_CS"/>
</dbReference>
<proteinExistence type="predicted"/>
<sequence length="192" mass="21364">MAIDRDELEPRFKFEVAELPEGKHVKECYACGSCTGTCPVSQVIPEFDPRKILHMIMLGLKNRLLSSDLIWYCTECQTCEFVCPQDVSFSDVIKALRILALQDGYVDAERLGEMGKLAVVDEKRCVACLTCVRVCPFGVPYVGDDSVAHIEPVKCVACGICVSECPAKAIELQTSQDVRRFASCEFLLSREL</sequence>
<dbReference type="Gene3D" id="1.10.1060.10">
    <property type="entry name" value="Alpha-helical ferredoxin"/>
    <property type="match status" value="1"/>
</dbReference>
<feature type="domain" description="4Fe-4S ferredoxin-type" evidence="4">
    <location>
        <begin position="116"/>
        <end position="145"/>
    </location>
</feature>
<reference evidence="5 6" key="1">
    <citation type="submission" date="2020-08" db="EMBL/GenBank/DDBJ databases">
        <title>Bridging the membrane lipid divide: bacteria of the FCB group superphylum have the potential to synthesize archaeal ether lipids.</title>
        <authorList>
            <person name="Villanueva L."/>
            <person name="Von Meijenfeldt F.A.B."/>
            <person name="Westbye A.B."/>
            <person name="Yadav S."/>
            <person name="Hopmans E.C."/>
            <person name="Dutilh B.E."/>
            <person name="Sinninghe Damste J.S."/>
        </authorList>
    </citation>
    <scope>NUCLEOTIDE SEQUENCE [LARGE SCALE GENOMIC DNA]</scope>
    <source>
        <strain evidence="5">NIOZ-UU82</strain>
    </source>
</reference>
<keyword evidence="3" id="KW-0411">Iron-sulfur</keyword>
<dbReference type="AlphaFoldDB" id="A0A8J6N5G7"/>
<dbReference type="InterPro" id="IPR017896">
    <property type="entry name" value="4Fe4S_Fe-S-bd"/>
</dbReference>
<evidence type="ECO:0000313" key="5">
    <source>
        <dbReference type="EMBL" id="MBC8198877.1"/>
    </source>
</evidence>
<dbReference type="InterPro" id="IPR009051">
    <property type="entry name" value="Helical_ferredxn"/>
</dbReference>
<evidence type="ECO:0000259" key="4">
    <source>
        <dbReference type="PROSITE" id="PS51379"/>
    </source>
</evidence>
<dbReference type="GO" id="GO:0005886">
    <property type="term" value="C:plasma membrane"/>
    <property type="evidence" value="ECO:0007669"/>
    <property type="project" value="TreeGrafter"/>
</dbReference>
<feature type="domain" description="4Fe-4S ferredoxin-type" evidence="4">
    <location>
        <begin position="146"/>
        <end position="175"/>
    </location>
</feature>
<dbReference type="Pfam" id="PF13183">
    <property type="entry name" value="Fer4_8"/>
    <property type="match status" value="1"/>
</dbReference>
<dbReference type="GO" id="GO:0051536">
    <property type="term" value="F:iron-sulfur cluster binding"/>
    <property type="evidence" value="ECO:0007669"/>
    <property type="project" value="UniProtKB-KW"/>
</dbReference>
<protein>
    <submittedName>
        <fullName evidence="5">4Fe-4S binding protein</fullName>
    </submittedName>
</protein>
<feature type="domain" description="4Fe-4S ferredoxin-type" evidence="4">
    <location>
        <begin position="18"/>
        <end position="50"/>
    </location>
</feature>
<dbReference type="Gene3D" id="3.30.70.20">
    <property type="match status" value="2"/>
</dbReference>
<dbReference type="GO" id="GO:0046872">
    <property type="term" value="F:metal ion binding"/>
    <property type="evidence" value="ECO:0007669"/>
    <property type="project" value="UniProtKB-KW"/>
</dbReference>
<dbReference type="PROSITE" id="PS00198">
    <property type="entry name" value="4FE4S_FER_1"/>
    <property type="match status" value="2"/>
</dbReference>
<evidence type="ECO:0000313" key="6">
    <source>
        <dbReference type="Proteomes" id="UP000603545"/>
    </source>
</evidence>
<evidence type="ECO:0000256" key="2">
    <source>
        <dbReference type="ARBA" id="ARBA00023004"/>
    </source>
</evidence>
<dbReference type="Proteomes" id="UP000603545">
    <property type="component" value="Unassembled WGS sequence"/>
</dbReference>
<dbReference type="EMBL" id="JACNLL010000026">
    <property type="protein sequence ID" value="MBC8198877.1"/>
    <property type="molecule type" value="Genomic_DNA"/>
</dbReference>
<dbReference type="InterPro" id="IPR051460">
    <property type="entry name" value="HdrC_iron-sulfur_subunit"/>
</dbReference>
<accession>A0A8J6N5G7</accession>
<keyword evidence="2" id="KW-0408">Iron</keyword>
<dbReference type="PANTHER" id="PTHR43255:SF2">
    <property type="entry name" value="HETERODISULFIDE REDUCTASE RELATED PROTEIN"/>
    <property type="match status" value="1"/>
</dbReference>
<evidence type="ECO:0000256" key="3">
    <source>
        <dbReference type="ARBA" id="ARBA00023014"/>
    </source>
</evidence>
<dbReference type="PROSITE" id="PS51379">
    <property type="entry name" value="4FE4S_FER_2"/>
    <property type="match status" value="3"/>
</dbReference>
<name>A0A8J6N5G7_9BACT</name>
<comment type="caution">
    <text evidence="5">The sequence shown here is derived from an EMBL/GenBank/DDBJ whole genome shotgun (WGS) entry which is preliminary data.</text>
</comment>
<evidence type="ECO:0000256" key="1">
    <source>
        <dbReference type="ARBA" id="ARBA00022723"/>
    </source>
</evidence>
<dbReference type="SUPFAM" id="SSF54862">
    <property type="entry name" value="4Fe-4S ferredoxins"/>
    <property type="match status" value="1"/>
</dbReference>